<keyword evidence="5" id="KW-1185">Reference proteome</keyword>
<dbReference type="Gene3D" id="3.90.79.10">
    <property type="entry name" value="Nucleoside Triphosphate Pyrophosphohydrolase"/>
    <property type="match status" value="1"/>
</dbReference>
<dbReference type="CDD" id="cd03424">
    <property type="entry name" value="NUDIX_ADPRase_Nudt5_UGPPase_Nudt14"/>
    <property type="match status" value="1"/>
</dbReference>
<dbReference type="PROSITE" id="PS51462">
    <property type="entry name" value="NUDIX"/>
    <property type="match status" value="1"/>
</dbReference>
<feature type="domain" description="Nudix hydrolase" evidence="3">
    <location>
        <begin position="42"/>
        <end position="173"/>
    </location>
</feature>
<dbReference type="OrthoDB" id="9806150at2"/>
<gene>
    <name evidence="4" type="ORF">NIES21_21760</name>
</gene>
<evidence type="ECO:0000256" key="1">
    <source>
        <dbReference type="ARBA" id="ARBA00001946"/>
    </source>
</evidence>
<keyword evidence="2 4" id="KW-0378">Hydrolase</keyword>
<dbReference type="InterPro" id="IPR000086">
    <property type="entry name" value="NUDIX_hydrolase_dom"/>
</dbReference>
<dbReference type="Proteomes" id="UP000218287">
    <property type="component" value="Chromosome"/>
</dbReference>
<reference evidence="4 5" key="1">
    <citation type="submission" date="2017-06" db="EMBL/GenBank/DDBJ databases">
        <title>Genome sequencing of cyanobaciteial culture collection at National Institute for Environmental Studies (NIES).</title>
        <authorList>
            <person name="Hirose Y."/>
            <person name="Shimura Y."/>
            <person name="Fujisawa T."/>
            <person name="Nakamura Y."/>
            <person name="Kawachi M."/>
        </authorList>
    </citation>
    <scope>NUCLEOTIDE SEQUENCE [LARGE SCALE GENOMIC DNA]</scope>
    <source>
        <strain evidence="4 5">NIES-21</strain>
    </source>
</reference>
<dbReference type="InterPro" id="IPR020084">
    <property type="entry name" value="NUDIX_hydrolase_CS"/>
</dbReference>
<dbReference type="GO" id="GO:0019693">
    <property type="term" value="P:ribose phosphate metabolic process"/>
    <property type="evidence" value="ECO:0007669"/>
    <property type="project" value="TreeGrafter"/>
</dbReference>
<evidence type="ECO:0000313" key="4">
    <source>
        <dbReference type="EMBL" id="BAY16350.1"/>
    </source>
</evidence>
<evidence type="ECO:0000313" key="5">
    <source>
        <dbReference type="Proteomes" id="UP000218287"/>
    </source>
</evidence>
<evidence type="ECO:0000256" key="2">
    <source>
        <dbReference type="ARBA" id="ARBA00022801"/>
    </source>
</evidence>
<dbReference type="PANTHER" id="PTHR11839">
    <property type="entry name" value="UDP/ADP-SUGAR PYROPHOSPHATASE"/>
    <property type="match status" value="1"/>
</dbReference>
<dbReference type="GO" id="GO:0006753">
    <property type="term" value="P:nucleoside phosphate metabolic process"/>
    <property type="evidence" value="ECO:0007669"/>
    <property type="project" value="TreeGrafter"/>
</dbReference>
<dbReference type="PANTHER" id="PTHR11839:SF18">
    <property type="entry name" value="NUDIX HYDROLASE DOMAIN-CONTAINING PROTEIN"/>
    <property type="match status" value="1"/>
</dbReference>
<organism evidence="4 5">
    <name type="scientific">Anabaenopsis circularis NIES-21</name>
    <dbReference type="NCBI Taxonomy" id="1085406"/>
    <lineage>
        <taxon>Bacteria</taxon>
        <taxon>Bacillati</taxon>
        <taxon>Cyanobacteriota</taxon>
        <taxon>Cyanophyceae</taxon>
        <taxon>Nostocales</taxon>
        <taxon>Nodulariaceae</taxon>
        <taxon>Anabaenopsis</taxon>
    </lineage>
</organism>
<proteinExistence type="predicted"/>
<sequence>MPLGRELPQLLKQRLFHKGRKFDFEVNRLRLPNKSEGEWECIRHPGGALAVPVTNEGKLVLVRQYRFAVQGRILEFPAGTLERNEDPQATVRREIEEETGYSAQKWRKLGEFFLAPGYSDEIIYAFLAQDLEKLETPPKQDEDEDIETVLMTPEELEAAILQGEPVDAKSIASFFLARPFL</sequence>
<dbReference type="GO" id="GO:0016787">
    <property type="term" value="F:hydrolase activity"/>
    <property type="evidence" value="ECO:0007669"/>
    <property type="project" value="UniProtKB-KW"/>
</dbReference>
<dbReference type="PROSITE" id="PS00893">
    <property type="entry name" value="NUDIX_BOX"/>
    <property type="match status" value="1"/>
</dbReference>
<dbReference type="Pfam" id="PF00293">
    <property type="entry name" value="NUDIX"/>
    <property type="match status" value="1"/>
</dbReference>
<name>A0A1Z4GFQ5_9CYAN</name>
<protein>
    <submittedName>
        <fullName evidence="4">NUDIX hydrolase</fullName>
    </submittedName>
</protein>
<accession>A0A1Z4GFQ5</accession>
<dbReference type="EMBL" id="AP018174">
    <property type="protein sequence ID" value="BAY16350.1"/>
    <property type="molecule type" value="Genomic_DNA"/>
</dbReference>
<dbReference type="AlphaFoldDB" id="A0A1Z4GFQ5"/>
<dbReference type="SUPFAM" id="SSF55811">
    <property type="entry name" value="Nudix"/>
    <property type="match status" value="1"/>
</dbReference>
<comment type="cofactor">
    <cofactor evidence="1">
        <name>Mg(2+)</name>
        <dbReference type="ChEBI" id="CHEBI:18420"/>
    </cofactor>
</comment>
<dbReference type="InterPro" id="IPR015797">
    <property type="entry name" value="NUDIX_hydrolase-like_dom_sf"/>
</dbReference>
<evidence type="ECO:0000259" key="3">
    <source>
        <dbReference type="PROSITE" id="PS51462"/>
    </source>
</evidence>